<comment type="similarity">
    <text evidence="1">Belongs to the PspA/Vipp/IM30 family.</text>
</comment>
<reference evidence="3 4" key="1">
    <citation type="journal article" date="2011" name="Front. Microbiol.">
        <title>Genomic signatures of strain selection and enhancement in Bacillus atrophaeus var. globigii, a historical biowarfare simulant.</title>
        <authorList>
            <person name="Gibbons H.S."/>
            <person name="Broomall S.M."/>
            <person name="McNew L.A."/>
            <person name="Daligault H."/>
            <person name="Chapman C."/>
            <person name="Bruce D."/>
            <person name="Karavis M."/>
            <person name="Krepps M."/>
            <person name="McGregor P.A."/>
            <person name="Hong C."/>
            <person name="Park K.H."/>
            <person name="Akmal A."/>
            <person name="Feldman A."/>
            <person name="Lin J.S."/>
            <person name="Chang W.E."/>
            <person name="Higgs B.W."/>
            <person name="Demirev P."/>
            <person name="Lindquist J."/>
            <person name="Liem A."/>
            <person name="Fochler E."/>
            <person name="Read T.D."/>
            <person name="Tapia R."/>
            <person name="Johnson S."/>
            <person name="Bishop-Lilly K.A."/>
            <person name="Detter C."/>
            <person name="Han C."/>
            <person name="Sozhamannan S."/>
            <person name="Rosenzweig C.N."/>
            <person name="Skowronski E.W."/>
        </authorList>
    </citation>
    <scope>NUCLEOTIDE SEQUENCE [LARGE SCALE GENOMIC DNA]</scope>
    <source>
        <strain evidence="3 4">CC-PW-9</strain>
    </source>
</reference>
<keyword evidence="4" id="KW-1185">Reference proteome</keyword>
<evidence type="ECO:0000256" key="2">
    <source>
        <dbReference type="SAM" id="Coils"/>
    </source>
</evidence>
<organism evidence="3 4">
    <name type="scientific">Idiomarina tyrosinivorans</name>
    <dbReference type="NCBI Taxonomy" id="1445662"/>
    <lineage>
        <taxon>Bacteria</taxon>
        <taxon>Pseudomonadati</taxon>
        <taxon>Pseudomonadota</taxon>
        <taxon>Gammaproteobacteria</taxon>
        <taxon>Alteromonadales</taxon>
        <taxon>Idiomarinaceae</taxon>
        <taxon>Idiomarina</taxon>
    </lineage>
</organism>
<dbReference type="RefSeq" id="WP_126841181.1">
    <property type="nucleotide sequence ID" value="NZ_PIQH01000003.1"/>
</dbReference>
<gene>
    <name evidence="3" type="primary">pspA</name>
    <name evidence="3" type="ORF">CWI84_03410</name>
</gene>
<dbReference type="GO" id="GO:0005829">
    <property type="term" value="C:cytosol"/>
    <property type="evidence" value="ECO:0007669"/>
    <property type="project" value="TreeGrafter"/>
</dbReference>
<dbReference type="OrthoDB" id="9779630at2"/>
<dbReference type="PANTHER" id="PTHR31088">
    <property type="entry name" value="MEMBRANE-ASSOCIATED PROTEIN VIPP1, CHLOROPLASTIC"/>
    <property type="match status" value="1"/>
</dbReference>
<evidence type="ECO:0000313" key="4">
    <source>
        <dbReference type="Proteomes" id="UP000287996"/>
    </source>
</evidence>
<dbReference type="AlphaFoldDB" id="A0A432ZRW9"/>
<evidence type="ECO:0000313" key="3">
    <source>
        <dbReference type="EMBL" id="RUO80647.1"/>
    </source>
</evidence>
<sequence>MGTFSRLTDIINANLNALMDKAEDPKKLLRLLVQEMEETLVELRGQAARCIAEKKQLQRKISQAQTAAKDWEAKAEQALDHERDDLAKKALQEKVAAEQSVQPLQDELARLDGLLTQMDGDISKLADKISEARSRQQEVERRHDTAQVRLTAKRQYQRQAVEQALQKFDRYEQKVEALEADVESMDLGNSSRASSLRAEFDQLQAESSVEQALQALKERRASA</sequence>
<feature type="coiled-coil region" evidence="2">
    <location>
        <begin position="26"/>
        <end position="81"/>
    </location>
</feature>
<dbReference type="InterPro" id="IPR014319">
    <property type="entry name" value="Phageshock_PspA"/>
</dbReference>
<keyword evidence="2" id="KW-0175">Coiled coil</keyword>
<accession>A0A432ZRW9</accession>
<proteinExistence type="inferred from homology"/>
<dbReference type="NCBIfam" id="TIGR02977">
    <property type="entry name" value="phageshock_pspA"/>
    <property type="match status" value="1"/>
</dbReference>
<name>A0A432ZRW9_9GAMM</name>
<dbReference type="Proteomes" id="UP000287996">
    <property type="component" value="Unassembled WGS sequence"/>
</dbReference>
<dbReference type="EMBL" id="PIQH01000003">
    <property type="protein sequence ID" value="RUO80647.1"/>
    <property type="molecule type" value="Genomic_DNA"/>
</dbReference>
<dbReference type="Pfam" id="PF04012">
    <property type="entry name" value="PspA_IM30"/>
    <property type="match status" value="1"/>
</dbReference>
<dbReference type="PANTHER" id="PTHR31088:SF6">
    <property type="entry name" value="PHAGE SHOCK PROTEIN A"/>
    <property type="match status" value="1"/>
</dbReference>
<comment type="caution">
    <text evidence="3">The sequence shown here is derived from an EMBL/GenBank/DDBJ whole genome shotgun (WGS) entry which is preliminary data.</text>
</comment>
<feature type="coiled-coil region" evidence="2">
    <location>
        <begin position="122"/>
        <end position="188"/>
    </location>
</feature>
<evidence type="ECO:0000256" key="1">
    <source>
        <dbReference type="ARBA" id="ARBA00043985"/>
    </source>
</evidence>
<protein>
    <submittedName>
        <fullName evidence="3">Phage shock protein PspA</fullName>
    </submittedName>
</protein>
<dbReference type="InterPro" id="IPR007157">
    <property type="entry name" value="PspA_VIPP1"/>
</dbReference>
<dbReference type="GO" id="GO:0009271">
    <property type="term" value="P:phage shock"/>
    <property type="evidence" value="ECO:0007669"/>
    <property type="project" value="TreeGrafter"/>
</dbReference>